<feature type="region of interest" description="Disordered" evidence="6">
    <location>
        <begin position="745"/>
        <end position="816"/>
    </location>
</feature>
<feature type="transmembrane region" description="Helical" evidence="7">
    <location>
        <begin position="159"/>
        <end position="178"/>
    </location>
</feature>
<evidence type="ECO:0000313" key="8">
    <source>
        <dbReference type="EMBL" id="TPX74757.1"/>
    </source>
</evidence>
<feature type="transmembrane region" description="Helical" evidence="7">
    <location>
        <begin position="34"/>
        <end position="52"/>
    </location>
</feature>
<dbReference type="EMBL" id="QEAP01000110">
    <property type="protein sequence ID" value="TPX74757.1"/>
    <property type="molecule type" value="Genomic_DNA"/>
</dbReference>
<dbReference type="STRING" id="246404.A0A507FI60"/>
<evidence type="ECO:0000256" key="4">
    <source>
        <dbReference type="ARBA" id="ARBA00022989"/>
    </source>
</evidence>
<feature type="compositionally biased region" description="Pro residues" evidence="6">
    <location>
        <begin position="796"/>
        <end position="806"/>
    </location>
</feature>
<name>A0A507FI60_9FUNG</name>
<dbReference type="OrthoDB" id="203099at2759"/>
<evidence type="ECO:0000256" key="6">
    <source>
        <dbReference type="SAM" id="MobiDB-lite"/>
    </source>
</evidence>
<proteinExistence type="inferred from homology"/>
<gene>
    <name evidence="8" type="ORF">CcCBS67573_g03972</name>
</gene>
<evidence type="ECO:0000256" key="7">
    <source>
        <dbReference type="SAM" id="Phobius"/>
    </source>
</evidence>
<evidence type="ECO:0000313" key="9">
    <source>
        <dbReference type="Proteomes" id="UP000320333"/>
    </source>
</evidence>
<feature type="transmembrane region" description="Helical" evidence="7">
    <location>
        <begin position="190"/>
        <end position="212"/>
    </location>
</feature>
<feature type="transmembrane region" description="Helical" evidence="7">
    <location>
        <begin position="381"/>
        <end position="402"/>
    </location>
</feature>
<sequence length="816" mass="87657">MLLTLALLALLGVFVGFLLSYFGDVRRAGLHTQLVSFVAWFFPFAIVLVLPLDLASTLHRRCLESLDAHAALSNLTASLEIVNGSIAALGEAAVETFDADLCEEPLFYLSREFLVVFWGAVYWTMQLLTWFIVPVMLSFVRSGDFAFWPKLKGALKENVIMYAIMGVAGIAFLVYMIVAVKFTTESLTAILMAAANAWGLLLCTCMLGYGLVEIPRDLWATASPARRLRALEIAAPRSKEKMIDSEAEVYEVARELATLNHKVPDADPLRVHIDLLLSKCPLAMDEKVRGDVDRRGRAKEVTLDDLKALHARIKYSITLSERHQAQYRFLLERAWFLSDVVDNANSPDWMFKSVFVKPWNSEVDMVRFRALWLWYLWIRPALIYVFSVVFILASVALIWSESTFGIKSVPLSIPALLLKNNFISYASLEFISISFLIYMCTCAYSTLFKIKIFDYYVIVPEHCTDEPSLLFVGAYLCRLTFPLCYNFLNMVSDDENSVFVEYQGKAIDLAPLLGDSFNTWVPLLVLIVSTITYLNLFGRIAALFGGKSFMTGHEGRDADAIEGRGIISQARSHEERRSGGAFATAGADRLRNTGRIPNTAEFLARYGKGPGISIQPASTVGGATGSSNRGSPSTSTAGNVANIVKSSSVTKPANPTGASSAASGGSASTVASAAATAAGNKSGSGGGGGMFARFGLGFSGGAGKYQKLDGAEGDEREAGGSGVAAVVAEPSGSFSFKMMNIGGGASNSTGHSGKEESSSNGGGGKSGRVFGTAAAAFTSGGSTSGSPAPSRSKPAPLLPPPPPPGPSKKRNMFDDI</sequence>
<dbReference type="InterPro" id="IPR006876">
    <property type="entry name" value="LMBR1-like_membr_prot"/>
</dbReference>
<evidence type="ECO:0000256" key="1">
    <source>
        <dbReference type="ARBA" id="ARBA00004141"/>
    </source>
</evidence>
<evidence type="ECO:0000256" key="5">
    <source>
        <dbReference type="ARBA" id="ARBA00023136"/>
    </source>
</evidence>
<evidence type="ECO:0008006" key="10">
    <source>
        <dbReference type="Google" id="ProtNLM"/>
    </source>
</evidence>
<dbReference type="GO" id="GO:0016020">
    <property type="term" value="C:membrane"/>
    <property type="evidence" value="ECO:0007669"/>
    <property type="project" value="UniProtKB-SubCell"/>
</dbReference>
<feature type="compositionally biased region" description="Low complexity" evidence="6">
    <location>
        <begin position="770"/>
        <end position="795"/>
    </location>
</feature>
<dbReference type="Pfam" id="PF04791">
    <property type="entry name" value="LMBR1"/>
    <property type="match status" value="1"/>
</dbReference>
<feature type="region of interest" description="Disordered" evidence="6">
    <location>
        <begin position="615"/>
        <end position="639"/>
    </location>
</feature>
<comment type="subcellular location">
    <subcellularLocation>
        <location evidence="1">Membrane</location>
        <topology evidence="1">Multi-pass membrane protein</topology>
    </subcellularLocation>
</comment>
<dbReference type="Proteomes" id="UP000320333">
    <property type="component" value="Unassembled WGS sequence"/>
</dbReference>
<feature type="transmembrane region" description="Helical" evidence="7">
    <location>
        <begin position="519"/>
        <end position="538"/>
    </location>
</feature>
<feature type="transmembrane region" description="Helical" evidence="7">
    <location>
        <begin position="6"/>
        <end position="22"/>
    </location>
</feature>
<keyword evidence="4 7" id="KW-1133">Transmembrane helix</keyword>
<dbReference type="PANTHER" id="PTHR21355:SF0">
    <property type="entry name" value="G-PROTEIN COUPLED RECEPTOR-ASSOCIATED PROTEIN LMBRD2"/>
    <property type="match status" value="1"/>
</dbReference>
<feature type="transmembrane region" description="Helical" evidence="7">
    <location>
        <begin position="422"/>
        <end position="447"/>
    </location>
</feature>
<reference evidence="8 9" key="1">
    <citation type="journal article" date="2019" name="Sci. Rep.">
        <title>Comparative genomics of chytrid fungi reveal insights into the obligate biotrophic and pathogenic lifestyle of Synchytrium endobioticum.</title>
        <authorList>
            <person name="van de Vossenberg B.T.L.H."/>
            <person name="Warris S."/>
            <person name="Nguyen H.D.T."/>
            <person name="van Gent-Pelzer M.P.E."/>
            <person name="Joly D.L."/>
            <person name="van de Geest H.C."/>
            <person name="Bonants P.J.M."/>
            <person name="Smith D.S."/>
            <person name="Levesque C.A."/>
            <person name="van der Lee T.A.J."/>
        </authorList>
    </citation>
    <scope>NUCLEOTIDE SEQUENCE [LARGE SCALE GENOMIC DNA]</scope>
    <source>
        <strain evidence="8 9">CBS 675.73</strain>
    </source>
</reference>
<keyword evidence="3 7" id="KW-0812">Transmembrane</keyword>
<protein>
    <recommendedName>
        <fullName evidence="10">LMBR1-like membrane protein</fullName>
    </recommendedName>
</protein>
<organism evidence="8 9">
    <name type="scientific">Chytriomyces confervae</name>
    <dbReference type="NCBI Taxonomy" id="246404"/>
    <lineage>
        <taxon>Eukaryota</taxon>
        <taxon>Fungi</taxon>
        <taxon>Fungi incertae sedis</taxon>
        <taxon>Chytridiomycota</taxon>
        <taxon>Chytridiomycota incertae sedis</taxon>
        <taxon>Chytridiomycetes</taxon>
        <taxon>Chytridiales</taxon>
        <taxon>Chytriomycetaceae</taxon>
        <taxon>Chytriomyces</taxon>
    </lineage>
</organism>
<dbReference type="AlphaFoldDB" id="A0A507FI60"/>
<keyword evidence="9" id="KW-1185">Reference proteome</keyword>
<comment type="similarity">
    <text evidence="2">Belongs to the LIMR family.</text>
</comment>
<accession>A0A507FI60</accession>
<evidence type="ECO:0000256" key="3">
    <source>
        <dbReference type="ARBA" id="ARBA00022692"/>
    </source>
</evidence>
<evidence type="ECO:0000256" key="2">
    <source>
        <dbReference type="ARBA" id="ARBA00010487"/>
    </source>
</evidence>
<feature type="compositionally biased region" description="Polar residues" evidence="6">
    <location>
        <begin position="625"/>
        <end position="639"/>
    </location>
</feature>
<dbReference type="InterPro" id="IPR051584">
    <property type="entry name" value="GPCR-associated_LMBR1"/>
</dbReference>
<dbReference type="PANTHER" id="PTHR21355">
    <property type="entry name" value="G-PROTEIN COUPLED RECEPTOR-ASSOCIATED PROTEIN LMBRD2"/>
    <property type="match status" value="1"/>
</dbReference>
<feature type="transmembrane region" description="Helical" evidence="7">
    <location>
        <begin position="115"/>
        <end position="139"/>
    </location>
</feature>
<keyword evidence="5 7" id="KW-0472">Membrane</keyword>
<comment type="caution">
    <text evidence="8">The sequence shown here is derived from an EMBL/GenBank/DDBJ whole genome shotgun (WGS) entry which is preliminary data.</text>
</comment>